<keyword evidence="7" id="KW-1185">Reference proteome</keyword>
<dbReference type="CDD" id="cd08438">
    <property type="entry name" value="PBP2_CidR"/>
    <property type="match status" value="1"/>
</dbReference>
<gene>
    <name evidence="6" type="ORF">EV210_102305</name>
</gene>
<comment type="caution">
    <text evidence="6">The sequence shown here is derived from an EMBL/GenBank/DDBJ whole genome shotgun (WGS) entry which is preliminary data.</text>
</comment>
<dbReference type="EMBL" id="SLUI01000002">
    <property type="protein sequence ID" value="TCL39389.1"/>
    <property type="molecule type" value="Genomic_DNA"/>
</dbReference>
<evidence type="ECO:0000256" key="1">
    <source>
        <dbReference type="ARBA" id="ARBA00009437"/>
    </source>
</evidence>
<keyword evidence="4" id="KW-0804">Transcription</keyword>
<dbReference type="OrthoDB" id="1624015at2"/>
<dbReference type="InterPro" id="IPR005119">
    <property type="entry name" value="LysR_subst-bd"/>
</dbReference>
<evidence type="ECO:0000256" key="3">
    <source>
        <dbReference type="ARBA" id="ARBA00023125"/>
    </source>
</evidence>
<dbReference type="Gene3D" id="1.10.10.10">
    <property type="entry name" value="Winged helix-like DNA-binding domain superfamily/Winged helix DNA-binding domain"/>
    <property type="match status" value="1"/>
</dbReference>
<dbReference type="SUPFAM" id="SSF53850">
    <property type="entry name" value="Periplasmic binding protein-like II"/>
    <property type="match status" value="1"/>
</dbReference>
<comment type="similarity">
    <text evidence="1">Belongs to the LysR transcriptional regulatory family.</text>
</comment>
<evidence type="ECO:0000256" key="4">
    <source>
        <dbReference type="ARBA" id="ARBA00023163"/>
    </source>
</evidence>
<dbReference type="InterPro" id="IPR036388">
    <property type="entry name" value="WH-like_DNA-bd_sf"/>
</dbReference>
<accession>A0A4R1Q2E3</accession>
<feature type="domain" description="HTH lysR-type" evidence="5">
    <location>
        <begin position="1"/>
        <end position="58"/>
    </location>
</feature>
<dbReference type="GO" id="GO:0005829">
    <property type="term" value="C:cytosol"/>
    <property type="evidence" value="ECO:0007669"/>
    <property type="project" value="TreeGrafter"/>
</dbReference>
<dbReference type="PRINTS" id="PR00039">
    <property type="entry name" value="HTHLYSR"/>
</dbReference>
<dbReference type="AlphaFoldDB" id="A0A4R1Q2E3"/>
<dbReference type="GO" id="GO:0003677">
    <property type="term" value="F:DNA binding"/>
    <property type="evidence" value="ECO:0007669"/>
    <property type="project" value="UniProtKB-KW"/>
</dbReference>
<keyword evidence="2" id="KW-0805">Transcription regulation</keyword>
<evidence type="ECO:0000313" key="6">
    <source>
        <dbReference type="EMBL" id="TCL39389.1"/>
    </source>
</evidence>
<dbReference type="Gene3D" id="3.40.190.290">
    <property type="match status" value="1"/>
</dbReference>
<dbReference type="GO" id="GO:0003700">
    <property type="term" value="F:DNA-binding transcription factor activity"/>
    <property type="evidence" value="ECO:0007669"/>
    <property type="project" value="InterPro"/>
</dbReference>
<reference evidence="6 7" key="1">
    <citation type="submission" date="2019-03" db="EMBL/GenBank/DDBJ databases">
        <title>Genomic Encyclopedia of Type Strains, Phase IV (KMG-IV): sequencing the most valuable type-strain genomes for metagenomic binning, comparative biology and taxonomic classification.</title>
        <authorList>
            <person name="Goeker M."/>
        </authorList>
    </citation>
    <scope>NUCLEOTIDE SEQUENCE [LARGE SCALE GENOMIC DNA]</scope>
    <source>
        <strain evidence="6 7">DSM 15969</strain>
    </source>
</reference>
<evidence type="ECO:0000313" key="7">
    <source>
        <dbReference type="Proteomes" id="UP000295063"/>
    </source>
</evidence>
<dbReference type="Proteomes" id="UP000295063">
    <property type="component" value="Unassembled WGS sequence"/>
</dbReference>
<name>A0A4R1Q2E3_9FIRM</name>
<dbReference type="SUPFAM" id="SSF46785">
    <property type="entry name" value="Winged helix' DNA-binding domain"/>
    <property type="match status" value="1"/>
</dbReference>
<organism evidence="6 7">
    <name type="scientific">Anaerospora hongkongensis</name>
    <dbReference type="NCBI Taxonomy" id="244830"/>
    <lineage>
        <taxon>Bacteria</taxon>
        <taxon>Bacillati</taxon>
        <taxon>Bacillota</taxon>
        <taxon>Negativicutes</taxon>
        <taxon>Selenomonadales</taxon>
        <taxon>Sporomusaceae</taxon>
        <taxon>Anaerospora</taxon>
    </lineage>
</organism>
<keyword evidence="3 6" id="KW-0238">DNA-binding</keyword>
<dbReference type="PANTHER" id="PTHR30419:SF8">
    <property type="entry name" value="NITROGEN ASSIMILATION TRANSCRIPTIONAL ACTIVATOR-RELATED"/>
    <property type="match status" value="1"/>
</dbReference>
<dbReference type="InterPro" id="IPR000847">
    <property type="entry name" value="LysR_HTH_N"/>
</dbReference>
<protein>
    <submittedName>
        <fullName evidence="6">DNA-binding transcriptional LysR family regulator</fullName>
    </submittedName>
</protein>
<evidence type="ECO:0000256" key="2">
    <source>
        <dbReference type="ARBA" id="ARBA00023015"/>
    </source>
</evidence>
<proteinExistence type="inferred from homology"/>
<dbReference type="Pfam" id="PF03466">
    <property type="entry name" value="LysR_substrate"/>
    <property type="match status" value="1"/>
</dbReference>
<dbReference type="FunFam" id="1.10.10.10:FF:000001">
    <property type="entry name" value="LysR family transcriptional regulator"/>
    <property type="match status" value="1"/>
</dbReference>
<dbReference type="Pfam" id="PF00126">
    <property type="entry name" value="HTH_1"/>
    <property type="match status" value="1"/>
</dbReference>
<evidence type="ECO:0000259" key="5">
    <source>
        <dbReference type="PROSITE" id="PS50931"/>
    </source>
</evidence>
<dbReference type="InterPro" id="IPR036390">
    <property type="entry name" value="WH_DNA-bd_sf"/>
</dbReference>
<sequence length="304" mass="34666">MDTMHLEYFIEVARQKSFSKSAEILHISQPSVSKAIKDLEIQLGVTLFYRNTKFVDLTDAGKIILEQAQKIVSSVNNITARLDGLTKLQTGKVHIGLPPITGITPFSKLLGLFKKEYPNITIQFFEYGAKKIEPALCDGLLDFGIIFPPEDTNKFDSLSFSRDSLKVIMSPEHPLAQYDSLDFTMLKNEEFVLYHPDFRLHDMVLDRCKEAGYYPKIIFETAQFQLMVQLAEANLGIALLPDAVCKNLDGNTVVSRSFNDPQIYLELALVWKKERYLSHAARELLNFVKAFLAVRTNTFFKRQQ</sequence>
<dbReference type="PANTHER" id="PTHR30419">
    <property type="entry name" value="HTH-TYPE TRANSCRIPTIONAL REGULATOR YBHD"/>
    <property type="match status" value="1"/>
</dbReference>
<dbReference type="PROSITE" id="PS50931">
    <property type="entry name" value="HTH_LYSR"/>
    <property type="match status" value="1"/>
</dbReference>
<dbReference type="InterPro" id="IPR050950">
    <property type="entry name" value="HTH-type_LysR_regulators"/>
</dbReference>